<evidence type="ECO:0000313" key="1">
    <source>
        <dbReference type="EMBL" id="KPA75418.1"/>
    </source>
</evidence>
<dbReference type="FunFam" id="3.40.50.300:FF:002737">
    <property type="entry name" value="NADH-ubiquinone oxidoreductase complex I subunit, putative"/>
    <property type="match status" value="1"/>
</dbReference>
<dbReference type="OrthoDB" id="1658288at2759"/>
<accession>A0A0N0DS06</accession>
<proteinExistence type="predicted"/>
<organism evidence="1 2">
    <name type="scientific">Leptomonas pyrrhocoris</name>
    <name type="common">Firebug parasite</name>
    <dbReference type="NCBI Taxonomy" id="157538"/>
    <lineage>
        <taxon>Eukaryota</taxon>
        <taxon>Discoba</taxon>
        <taxon>Euglenozoa</taxon>
        <taxon>Kinetoplastea</taxon>
        <taxon>Metakinetoplastina</taxon>
        <taxon>Trypanosomatida</taxon>
        <taxon>Trypanosomatidae</taxon>
        <taxon>Leishmaniinae</taxon>
        <taxon>Leptomonas</taxon>
    </lineage>
</organism>
<dbReference type="EMBL" id="LGTL01000025">
    <property type="protein sequence ID" value="KPA75418.1"/>
    <property type="molecule type" value="Genomic_DNA"/>
</dbReference>
<comment type="caution">
    <text evidence="1">The sequence shown here is derived from an EMBL/GenBank/DDBJ whole genome shotgun (WGS) entry which is preliminary data.</text>
</comment>
<dbReference type="SUPFAM" id="SSF52540">
    <property type="entry name" value="P-loop containing nucleoside triphosphate hydrolases"/>
    <property type="match status" value="1"/>
</dbReference>
<dbReference type="Gene3D" id="3.40.50.300">
    <property type="entry name" value="P-loop containing nucleotide triphosphate hydrolases"/>
    <property type="match status" value="1"/>
</dbReference>
<dbReference type="RefSeq" id="XP_015653857.1">
    <property type="nucleotide sequence ID" value="XM_015807775.1"/>
</dbReference>
<dbReference type="AlphaFoldDB" id="A0A0N0DS06"/>
<name>A0A0N0DS06_LEPPY</name>
<dbReference type="VEuPathDB" id="TriTrypDB:LpyrH10_25_1850"/>
<sequence>MRRLTRLVTAAAVRGVSTGDIISNSFAASTEATEHEAHPLLYHVPVLASRTVGREAEVRTLWQNLLAGRHLQVLYGMDGIGKSTIAAEFCDTVKHSQRFSCIQWFNGQHALASQLQHFFASMKGRKEKDVLLVVDDVDTPEAVIALIPEHPNVYLLMTTNAAEVPSNTKLASLRPSALSPQSSQQFVSELPFSDELEGVFHNLGYVPLLMHIASLMIAGEVCSPLQLRRVLEGKEVRKNDTLSISGALAVLLEICIAEMEKTYPDARELLRVISCFHAGDISDAVVDAVVGDPAGRFSVDAAQLGIFSLKWEENAFALHPLVRKTLQGTLSPSVLSRAAEALLGLWPRRWRGMGSQTAYNLVWHTYAICQRFIECQVPFTPSLITAMDRSAIFLAHVEARDLTVAVEMWLRIQHDNDAQQRPPSTESVRMLRECGRLLHFLKDARAEAVLQRSWKDSVTVHGRGAAESALILGCLAPYLLATAANMALVDESVAVLEAHLTSVDVVLGKEEVRMLWQTIFVLLMCKGQYMTELGLEIPAGLHRALERADAEVQKVK</sequence>
<dbReference type="GeneID" id="26908971"/>
<dbReference type="OMA" id="HFFASMK"/>
<reference evidence="1 2" key="1">
    <citation type="submission" date="2015-07" db="EMBL/GenBank/DDBJ databases">
        <title>High-quality genome of monoxenous trypanosomatid Leptomonas pyrrhocoris.</title>
        <authorList>
            <person name="Flegontov P."/>
            <person name="Butenko A."/>
            <person name="Firsov S."/>
            <person name="Vlcek C."/>
            <person name="Logacheva M.D."/>
            <person name="Field M."/>
            <person name="Filatov D."/>
            <person name="Flegontova O."/>
            <person name="Gerasimov E."/>
            <person name="Jackson A.P."/>
            <person name="Kelly S."/>
            <person name="Opperdoes F."/>
            <person name="O'Reilly A."/>
            <person name="Votypka J."/>
            <person name="Yurchenko V."/>
            <person name="Lukes J."/>
        </authorList>
    </citation>
    <scope>NUCLEOTIDE SEQUENCE [LARGE SCALE GENOMIC DNA]</scope>
    <source>
        <strain evidence="1">H10</strain>
    </source>
</reference>
<protein>
    <submittedName>
        <fullName evidence="1">Uncharacterized protein</fullName>
    </submittedName>
</protein>
<keyword evidence="2" id="KW-1185">Reference proteome</keyword>
<dbReference type="InterPro" id="IPR027417">
    <property type="entry name" value="P-loop_NTPase"/>
</dbReference>
<gene>
    <name evidence="1" type="ORF">ABB37_08687</name>
</gene>
<dbReference type="Proteomes" id="UP000037923">
    <property type="component" value="Unassembled WGS sequence"/>
</dbReference>
<evidence type="ECO:0000313" key="2">
    <source>
        <dbReference type="Proteomes" id="UP000037923"/>
    </source>
</evidence>